<evidence type="ECO:0000313" key="2">
    <source>
        <dbReference type="Proteomes" id="UP000195918"/>
    </source>
</evidence>
<protein>
    <recommendedName>
        <fullName evidence="3">DUF4177 domain-containing protein</fullName>
    </recommendedName>
</protein>
<reference evidence="2" key="1">
    <citation type="submission" date="2017-02" db="EMBL/GenBank/DDBJ databases">
        <authorList>
            <person name="Dridi B."/>
        </authorList>
    </citation>
    <scope>NUCLEOTIDE SEQUENCE [LARGE SCALE GENOMIC DNA]</scope>
    <source>
        <strain evidence="2">bH819</strain>
    </source>
</reference>
<evidence type="ECO:0000313" key="1">
    <source>
        <dbReference type="EMBL" id="SLM85416.1"/>
    </source>
</evidence>
<proteinExistence type="predicted"/>
<evidence type="ECO:0008006" key="3">
    <source>
        <dbReference type="Google" id="ProtNLM"/>
    </source>
</evidence>
<dbReference type="InterPro" id="IPR025234">
    <property type="entry name" value="YjzH-like"/>
</dbReference>
<dbReference type="Pfam" id="PF13783">
    <property type="entry name" value="DUF4177"/>
    <property type="match status" value="1"/>
</dbReference>
<accession>A0A1X6WP22</accession>
<dbReference type="Proteomes" id="UP000195918">
    <property type="component" value="Unassembled WGS sequence"/>
</dbReference>
<keyword evidence="2" id="KW-1185">Reference proteome</keyword>
<name>A0A1X6WP22_9ENTE</name>
<dbReference type="RefSeq" id="WP_086951050.1">
    <property type="nucleotide sequence ID" value="NZ_FWFD01000008.1"/>
</dbReference>
<dbReference type="AlphaFoldDB" id="A0A1X6WP22"/>
<gene>
    <name evidence="1" type="ORF">FM121_04910</name>
</gene>
<dbReference type="EMBL" id="FWFD01000008">
    <property type="protein sequence ID" value="SLM85416.1"/>
    <property type="molecule type" value="Genomic_DNA"/>
</dbReference>
<organism evidence="1 2">
    <name type="scientific">Vagococcus fluvialis bH819</name>
    <dbReference type="NCBI Taxonomy" id="1255619"/>
    <lineage>
        <taxon>Bacteria</taxon>
        <taxon>Bacillati</taxon>
        <taxon>Bacillota</taxon>
        <taxon>Bacilli</taxon>
        <taxon>Lactobacillales</taxon>
        <taxon>Enterococcaceae</taxon>
        <taxon>Vagococcus</taxon>
    </lineage>
</organism>
<dbReference type="OrthoDB" id="1739894at2"/>
<sequence length="56" mass="6999">MYRYISIKTKISGEMKEDYADILNEYLREGYELVSMVPMYRRRYIPHHYDLIFKKM</sequence>